<dbReference type="Proteomes" id="UP000009168">
    <property type="component" value="Unassembled WGS sequence"/>
</dbReference>
<dbReference type="GeneID" id="24439815"/>
<evidence type="ECO:0000313" key="1">
    <source>
        <dbReference type="EMBL" id="EWS75835.1"/>
    </source>
</evidence>
<dbReference type="KEGG" id="tet:TTHERM_000613650"/>
<reference evidence="2" key="1">
    <citation type="journal article" date="2006" name="PLoS Biol.">
        <title>Macronuclear genome sequence of the ciliate Tetrahymena thermophila, a model eukaryote.</title>
        <authorList>
            <person name="Eisen J.A."/>
            <person name="Coyne R.S."/>
            <person name="Wu M."/>
            <person name="Wu D."/>
            <person name="Thiagarajan M."/>
            <person name="Wortman J.R."/>
            <person name="Badger J.H."/>
            <person name="Ren Q."/>
            <person name="Amedeo P."/>
            <person name="Jones K.M."/>
            <person name="Tallon L.J."/>
            <person name="Delcher A.L."/>
            <person name="Salzberg S.L."/>
            <person name="Silva J.C."/>
            <person name="Haas B.J."/>
            <person name="Majoros W.H."/>
            <person name="Farzad M."/>
            <person name="Carlton J.M."/>
            <person name="Smith R.K. Jr."/>
            <person name="Garg J."/>
            <person name="Pearlman R.E."/>
            <person name="Karrer K.M."/>
            <person name="Sun L."/>
            <person name="Manning G."/>
            <person name="Elde N.C."/>
            <person name="Turkewitz A.P."/>
            <person name="Asai D.J."/>
            <person name="Wilkes D.E."/>
            <person name="Wang Y."/>
            <person name="Cai H."/>
            <person name="Collins K."/>
            <person name="Stewart B.A."/>
            <person name="Lee S.R."/>
            <person name="Wilamowska K."/>
            <person name="Weinberg Z."/>
            <person name="Ruzzo W.L."/>
            <person name="Wloga D."/>
            <person name="Gaertig J."/>
            <person name="Frankel J."/>
            <person name="Tsao C.-C."/>
            <person name="Gorovsky M.A."/>
            <person name="Keeling P.J."/>
            <person name="Waller R.F."/>
            <person name="Patron N.J."/>
            <person name="Cherry J.M."/>
            <person name="Stover N.A."/>
            <person name="Krieger C.J."/>
            <person name="del Toro C."/>
            <person name="Ryder H.F."/>
            <person name="Williamson S.C."/>
            <person name="Barbeau R.A."/>
            <person name="Hamilton E.P."/>
            <person name="Orias E."/>
        </authorList>
    </citation>
    <scope>NUCLEOTIDE SEQUENCE [LARGE SCALE GENOMIC DNA]</scope>
    <source>
        <strain evidence="2">SB210</strain>
    </source>
</reference>
<dbReference type="InParanoid" id="W7X8X8"/>
<name>W7X8X8_TETTS</name>
<protein>
    <submittedName>
        <fullName evidence="1">Uncharacterized protein</fullName>
    </submittedName>
</protein>
<keyword evidence="2" id="KW-1185">Reference proteome</keyword>
<proteinExistence type="predicted"/>
<gene>
    <name evidence="1" type="ORF">TTHERM_000613650</name>
</gene>
<accession>W7X8X8</accession>
<dbReference type="RefSeq" id="XP_012651649.1">
    <property type="nucleotide sequence ID" value="XM_012796195.1"/>
</dbReference>
<dbReference type="EMBL" id="GG662800">
    <property type="protein sequence ID" value="EWS75835.1"/>
    <property type="molecule type" value="Genomic_DNA"/>
</dbReference>
<dbReference type="AlphaFoldDB" id="W7X8X8"/>
<organism evidence="1 2">
    <name type="scientific">Tetrahymena thermophila (strain SB210)</name>
    <dbReference type="NCBI Taxonomy" id="312017"/>
    <lineage>
        <taxon>Eukaryota</taxon>
        <taxon>Sar</taxon>
        <taxon>Alveolata</taxon>
        <taxon>Ciliophora</taxon>
        <taxon>Intramacronucleata</taxon>
        <taxon>Oligohymenophorea</taxon>
        <taxon>Hymenostomatida</taxon>
        <taxon>Tetrahymenina</taxon>
        <taxon>Tetrahymenidae</taxon>
        <taxon>Tetrahymena</taxon>
    </lineage>
</organism>
<evidence type="ECO:0000313" key="2">
    <source>
        <dbReference type="Proteomes" id="UP000009168"/>
    </source>
</evidence>
<sequence length="129" mass="15958">MKFFLSQIFKIYFISKKMICYAFQKLALFIMLFRYNLDRYFTIVNQEEKMKKKYEIIRLINNQQNQQRIKKYEIIIKRKRKTNQINQKNFNVLNQLLQLKILQYKTKKQLLLSVSFNSKNEEKISNNKK</sequence>